<gene>
    <name evidence="2" type="ORF">Nepgr_021696</name>
</gene>
<proteinExistence type="predicted"/>
<reference evidence="2" key="1">
    <citation type="submission" date="2023-05" db="EMBL/GenBank/DDBJ databases">
        <title>Nepenthes gracilis genome sequencing.</title>
        <authorList>
            <person name="Fukushima K."/>
        </authorList>
    </citation>
    <scope>NUCLEOTIDE SEQUENCE</scope>
    <source>
        <strain evidence="2">SING2019-196</strain>
    </source>
</reference>
<organism evidence="2 3">
    <name type="scientific">Nepenthes gracilis</name>
    <name type="common">Slender pitcher plant</name>
    <dbReference type="NCBI Taxonomy" id="150966"/>
    <lineage>
        <taxon>Eukaryota</taxon>
        <taxon>Viridiplantae</taxon>
        <taxon>Streptophyta</taxon>
        <taxon>Embryophyta</taxon>
        <taxon>Tracheophyta</taxon>
        <taxon>Spermatophyta</taxon>
        <taxon>Magnoliopsida</taxon>
        <taxon>eudicotyledons</taxon>
        <taxon>Gunneridae</taxon>
        <taxon>Pentapetalae</taxon>
        <taxon>Caryophyllales</taxon>
        <taxon>Nepenthaceae</taxon>
        <taxon>Nepenthes</taxon>
    </lineage>
</organism>
<keyword evidence="3" id="KW-1185">Reference proteome</keyword>
<dbReference type="AlphaFoldDB" id="A0AAD3SZ84"/>
<evidence type="ECO:0000313" key="3">
    <source>
        <dbReference type="Proteomes" id="UP001279734"/>
    </source>
</evidence>
<dbReference type="EMBL" id="BSYO01000021">
    <property type="protein sequence ID" value="GMH19855.1"/>
    <property type="molecule type" value="Genomic_DNA"/>
</dbReference>
<accession>A0AAD3SZ84</accession>
<protein>
    <submittedName>
        <fullName evidence="2">Uncharacterized protein</fullName>
    </submittedName>
</protein>
<name>A0AAD3SZ84_NEPGR</name>
<evidence type="ECO:0000313" key="2">
    <source>
        <dbReference type="EMBL" id="GMH19855.1"/>
    </source>
</evidence>
<comment type="caution">
    <text evidence="2">The sequence shown here is derived from an EMBL/GenBank/DDBJ whole genome shotgun (WGS) entry which is preliminary data.</text>
</comment>
<feature type="region of interest" description="Disordered" evidence="1">
    <location>
        <begin position="140"/>
        <end position="176"/>
    </location>
</feature>
<sequence>MKPRPNAGKSPKKRAFPKWCPKPSSCVDAVINVVESPGSYVAEKSLAGDLGVAPAPVSHSVDAGPGIQLPVLDFEPGSSDAVGMGLHMRLQLGSLPLPVPPECKLNLPAVDFQVSRPQLQHVDQTCSLGGFPAVVVDSNSSFSNSNGPNESHLEGPGCNAGENRDIESDPDDTNSRSSEEWICFEVIAKDPMQYALRCLLERMLLCTLTPSPRINVVFCLISLIHVGPMCLSPPDLGSSVQTSPPDHWPAVLDSCVVNDPLSPPGPPRIPDPHCEACSENSLETSKLKEVNDSLSSVTGFKSSGNPAILCRAKSGEVSQLGSKCAPDSDPLDIVLCAKDQTGVDLGLDLHLNVDSPMSDSVNSVNLVDAESAPELTVPSVGCNAQFHCLPIGPSYAEILCRGIDADPPGVLVGGESSLAIFKEDRLAALGTGVCPFKLDPHPPDVAVPKLESALPLLPPVSEQASGPVAYPPGPHDLAVDLVTPPSISRIITKYSLDTSYHLGHGSCSPNGLSAASSTDSHLDTPEVSYLGPKAAPSQQDSWQPVKSPDVEGQALALCWRLIGEWLCQGQCSSLCGIDAVWSLTSNHDGLQ</sequence>
<dbReference type="Proteomes" id="UP001279734">
    <property type="component" value="Unassembled WGS sequence"/>
</dbReference>
<evidence type="ECO:0000256" key="1">
    <source>
        <dbReference type="SAM" id="MobiDB-lite"/>
    </source>
</evidence>
<feature type="region of interest" description="Disordered" evidence="1">
    <location>
        <begin position="513"/>
        <end position="546"/>
    </location>
</feature>
<feature type="compositionally biased region" description="Low complexity" evidence="1">
    <location>
        <begin position="140"/>
        <end position="150"/>
    </location>
</feature>
<feature type="compositionally biased region" description="Basic and acidic residues" evidence="1">
    <location>
        <begin position="162"/>
        <end position="176"/>
    </location>
</feature>